<dbReference type="Proteomes" id="UP000321901">
    <property type="component" value="Unassembled WGS sequence"/>
</dbReference>
<protein>
    <recommendedName>
        <fullName evidence="1">DUF4145 domain-containing protein</fullName>
    </recommendedName>
</protein>
<comment type="caution">
    <text evidence="2">The sequence shown here is derived from an EMBL/GenBank/DDBJ whole genome shotgun (WGS) entry which is preliminary data.</text>
</comment>
<evidence type="ECO:0000313" key="2">
    <source>
        <dbReference type="EMBL" id="GEN83643.1"/>
    </source>
</evidence>
<dbReference type="InterPro" id="IPR025285">
    <property type="entry name" value="DUF4145"/>
</dbReference>
<sequence>MSDKKIGQKLYCRMCKQETNHKYIYKHSRSNLDFGEWDYQWFEDYFITQCLGCDTNAFLREYGAEDMQEMDEFEQLVNYTKKYVYPEKPIAPSVKNELLHPAKDFENAPESIAELYKQLVSTLNSRHYLLCAVGLRMIVEAVCKETGVTEGIIYDDLGEKRYDKHGDELIRSNLEGKINGLQTKGFIVEKQAKTLHQIRHLGNVSAHELEIPKRSTIIDGIEIIENMIINIFELDKYQLM</sequence>
<dbReference type="RefSeq" id="WP_147057744.1">
    <property type="nucleotide sequence ID" value="NZ_BJYL01000024.1"/>
</dbReference>
<accession>A0A511Z884</accession>
<dbReference type="Pfam" id="PF13643">
    <property type="entry name" value="DUF4145"/>
    <property type="match status" value="1"/>
</dbReference>
<organism evidence="2 3">
    <name type="scientific">Sporosarcina luteola</name>
    <dbReference type="NCBI Taxonomy" id="582850"/>
    <lineage>
        <taxon>Bacteria</taxon>
        <taxon>Bacillati</taxon>
        <taxon>Bacillota</taxon>
        <taxon>Bacilli</taxon>
        <taxon>Bacillales</taxon>
        <taxon>Caryophanaceae</taxon>
        <taxon>Sporosarcina</taxon>
    </lineage>
</organism>
<dbReference type="AlphaFoldDB" id="A0A511Z884"/>
<evidence type="ECO:0000259" key="1">
    <source>
        <dbReference type="Pfam" id="PF13643"/>
    </source>
</evidence>
<proteinExistence type="predicted"/>
<evidence type="ECO:0000313" key="3">
    <source>
        <dbReference type="Proteomes" id="UP000321901"/>
    </source>
</evidence>
<gene>
    <name evidence="2" type="ORF">SLU01_19550</name>
</gene>
<dbReference type="EMBL" id="BJYL01000024">
    <property type="protein sequence ID" value="GEN83643.1"/>
    <property type="molecule type" value="Genomic_DNA"/>
</dbReference>
<feature type="domain" description="DUF4145" evidence="1">
    <location>
        <begin position="121"/>
        <end position="225"/>
    </location>
</feature>
<reference evidence="2 3" key="1">
    <citation type="submission" date="2019-07" db="EMBL/GenBank/DDBJ databases">
        <title>Whole genome shotgun sequence of Sporosarcina luteola NBRC 105378.</title>
        <authorList>
            <person name="Hosoyama A."/>
            <person name="Uohara A."/>
            <person name="Ohji S."/>
            <person name="Ichikawa N."/>
        </authorList>
    </citation>
    <scope>NUCLEOTIDE SEQUENCE [LARGE SCALE GENOMIC DNA]</scope>
    <source>
        <strain evidence="2 3">NBRC 105378</strain>
    </source>
</reference>
<name>A0A511Z884_9BACL</name>
<keyword evidence="3" id="KW-1185">Reference proteome</keyword>
<dbReference type="OrthoDB" id="6402073at2"/>